<gene>
    <name evidence="1" type="ORF">BDK51DRAFT_46404</name>
</gene>
<sequence length="216" mass="23218">MPDPKESPTSVNSDASPIRLLFARKSVAIQSVPTPDSPVPADVDGVLAFAQQTLDSEVCSSLEFWVWLASVARPIGREEGAPVVALKRRTRTPQTLLVWIPTRAIPPSDLPAFDQVAAHSYSDPTAQNTPPSLPPLSALPEAISLPLSEIRSLTLTNELTVSPSSGDAACLLRLSVALEFAGAALPDLWFSEEETAVEVERWLGAWFGKVGWAIVR</sequence>
<dbReference type="AlphaFoldDB" id="A0A4P9WE07"/>
<evidence type="ECO:0000313" key="1">
    <source>
        <dbReference type="EMBL" id="RKO89478.1"/>
    </source>
</evidence>
<name>A0A4P9WE07_9FUNG</name>
<accession>A0A4P9WE07</accession>
<dbReference type="Proteomes" id="UP000269721">
    <property type="component" value="Unassembled WGS sequence"/>
</dbReference>
<organism evidence="1 2">
    <name type="scientific">Blyttiomyces helicus</name>
    <dbReference type="NCBI Taxonomy" id="388810"/>
    <lineage>
        <taxon>Eukaryota</taxon>
        <taxon>Fungi</taxon>
        <taxon>Fungi incertae sedis</taxon>
        <taxon>Chytridiomycota</taxon>
        <taxon>Chytridiomycota incertae sedis</taxon>
        <taxon>Chytridiomycetes</taxon>
        <taxon>Chytridiomycetes incertae sedis</taxon>
        <taxon>Blyttiomyces</taxon>
    </lineage>
</organism>
<reference evidence="2" key="1">
    <citation type="journal article" date="2018" name="Nat. Microbiol.">
        <title>Leveraging single-cell genomics to expand the fungal tree of life.</title>
        <authorList>
            <person name="Ahrendt S.R."/>
            <person name="Quandt C.A."/>
            <person name="Ciobanu D."/>
            <person name="Clum A."/>
            <person name="Salamov A."/>
            <person name="Andreopoulos B."/>
            <person name="Cheng J.F."/>
            <person name="Woyke T."/>
            <person name="Pelin A."/>
            <person name="Henrissat B."/>
            <person name="Reynolds N.K."/>
            <person name="Benny G.L."/>
            <person name="Smith M.E."/>
            <person name="James T.Y."/>
            <person name="Grigoriev I.V."/>
        </authorList>
    </citation>
    <scope>NUCLEOTIDE SEQUENCE [LARGE SCALE GENOMIC DNA]</scope>
</reference>
<dbReference type="EMBL" id="KZ996067">
    <property type="protein sequence ID" value="RKO89478.1"/>
    <property type="molecule type" value="Genomic_DNA"/>
</dbReference>
<proteinExistence type="predicted"/>
<keyword evidence="2" id="KW-1185">Reference proteome</keyword>
<protein>
    <submittedName>
        <fullName evidence="1">Uncharacterized protein</fullName>
    </submittedName>
</protein>
<evidence type="ECO:0000313" key="2">
    <source>
        <dbReference type="Proteomes" id="UP000269721"/>
    </source>
</evidence>